<proteinExistence type="predicted"/>
<feature type="signal peptide" evidence="3">
    <location>
        <begin position="1"/>
        <end position="20"/>
    </location>
</feature>
<dbReference type="AlphaFoldDB" id="A0A9W9K125"/>
<dbReference type="EMBL" id="JAPQKI010000009">
    <property type="protein sequence ID" value="KAJ5089189.1"/>
    <property type="molecule type" value="Genomic_DNA"/>
</dbReference>
<reference evidence="4" key="1">
    <citation type="submission" date="2022-11" db="EMBL/GenBank/DDBJ databases">
        <authorList>
            <person name="Petersen C."/>
        </authorList>
    </citation>
    <scope>NUCLEOTIDE SEQUENCE</scope>
    <source>
        <strain evidence="4">IBT 30761</strain>
    </source>
</reference>
<keyword evidence="2" id="KW-0812">Transmembrane</keyword>
<evidence type="ECO:0008006" key="6">
    <source>
        <dbReference type="Google" id="ProtNLM"/>
    </source>
</evidence>
<dbReference type="OrthoDB" id="4347164at2759"/>
<feature type="transmembrane region" description="Helical" evidence="2">
    <location>
        <begin position="186"/>
        <end position="211"/>
    </location>
</feature>
<dbReference type="Proteomes" id="UP001149074">
    <property type="component" value="Unassembled WGS sequence"/>
</dbReference>
<gene>
    <name evidence="4" type="ORF">N7532_007873</name>
</gene>
<keyword evidence="2" id="KW-1133">Transmembrane helix</keyword>
<reference evidence="4" key="2">
    <citation type="journal article" date="2023" name="IMA Fungus">
        <title>Comparative genomic study of the Penicillium genus elucidates a diverse pangenome and 15 lateral gene transfer events.</title>
        <authorList>
            <person name="Petersen C."/>
            <person name="Sorensen T."/>
            <person name="Nielsen M.R."/>
            <person name="Sondergaard T.E."/>
            <person name="Sorensen J.L."/>
            <person name="Fitzpatrick D.A."/>
            <person name="Frisvad J.C."/>
            <person name="Nielsen K.L."/>
        </authorList>
    </citation>
    <scope>NUCLEOTIDE SEQUENCE</scope>
    <source>
        <strain evidence="4">IBT 30761</strain>
    </source>
</reference>
<feature type="compositionally biased region" description="Low complexity" evidence="1">
    <location>
        <begin position="158"/>
        <end position="177"/>
    </location>
</feature>
<keyword evidence="2" id="KW-0472">Membrane</keyword>
<evidence type="ECO:0000256" key="2">
    <source>
        <dbReference type="SAM" id="Phobius"/>
    </source>
</evidence>
<keyword evidence="5" id="KW-1185">Reference proteome</keyword>
<evidence type="ECO:0000313" key="4">
    <source>
        <dbReference type="EMBL" id="KAJ5089189.1"/>
    </source>
</evidence>
<dbReference type="GeneID" id="81359344"/>
<name>A0A9W9K125_9EURO</name>
<feature type="chain" id="PRO_5040943514" description="Mid2 domain-containing protein" evidence="3">
    <location>
        <begin position="21"/>
        <end position="271"/>
    </location>
</feature>
<evidence type="ECO:0000256" key="1">
    <source>
        <dbReference type="SAM" id="MobiDB-lite"/>
    </source>
</evidence>
<evidence type="ECO:0000256" key="3">
    <source>
        <dbReference type="SAM" id="SignalP"/>
    </source>
</evidence>
<accession>A0A9W9K125</accession>
<comment type="caution">
    <text evidence="4">The sequence shown here is derived from an EMBL/GenBank/DDBJ whole genome shotgun (WGS) entry which is preliminary data.</text>
</comment>
<evidence type="ECO:0000313" key="5">
    <source>
        <dbReference type="Proteomes" id="UP001149074"/>
    </source>
</evidence>
<feature type="compositionally biased region" description="Polar residues" evidence="1">
    <location>
        <begin position="147"/>
        <end position="157"/>
    </location>
</feature>
<feature type="region of interest" description="Disordered" evidence="1">
    <location>
        <begin position="249"/>
        <end position="271"/>
    </location>
</feature>
<dbReference type="RefSeq" id="XP_056471171.1">
    <property type="nucleotide sequence ID" value="XM_056620365.1"/>
</dbReference>
<organism evidence="4 5">
    <name type="scientific">Penicillium argentinense</name>
    <dbReference type="NCBI Taxonomy" id="1131581"/>
    <lineage>
        <taxon>Eukaryota</taxon>
        <taxon>Fungi</taxon>
        <taxon>Dikarya</taxon>
        <taxon>Ascomycota</taxon>
        <taxon>Pezizomycotina</taxon>
        <taxon>Eurotiomycetes</taxon>
        <taxon>Eurotiomycetidae</taxon>
        <taxon>Eurotiales</taxon>
        <taxon>Aspergillaceae</taxon>
        <taxon>Penicillium</taxon>
    </lineage>
</organism>
<protein>
    <recommendedName>
        <fullName evidence="6">Mid2 domain-containing protein</fullName>
    </recommendedName>
</protein>
<keyword evidence="3" id="KW-0732">Signal</keyword>
<feature type="region of interest" description="Disordered" evidence="1">
    <location>
        <begin position="147"/>
        <end position="181"/>
    </location>
</feature>
<sequence length="271" mass="28097">MFPIIPYIVSLLAVALYTRADGGISTASDSLPKNQQGYVSISSSWSAATCEGDGQSYVMSSTYGRCCANTKSNCGFATSCRSPASGDATILYGGGGSSTCTQGDPCIFMTIYDTATTDTPHLDIFCANGWPTTATIAFRTVPAETTAAETGSHSTSIATPGASPTTSLSSSTATSDPSNEKKESKAWIAGAVIGPIAGCAIFGALGFWLAWRLRNKHKHGGQPEAHDTVYSDAPKGRHFVELGQSSALHEMPGNSASSKAAPSELYAGDHR</sequence>